<sequence>MTRVISTTVNGIKTYHITAESALPSKFGARANRRIATHSELKNRVNFMDEFEFSGSSRLIKLSHEDKPSTVGVFGEYPPQIKIFDLYDLGQTTSFSVRRSISHFEFLTEDWSKLAALRGDRKFDLFTKGGQFATINLPIRCRDFVYNPPNADVILASEDSQLLRLNLELGQFVPSIQACSKNGNTVSICDIHQLIACGFEDGQLEFYDPRDKRSIAAVELQNEVTKTAFDKTGIKIAVGLSTGDVSLFDIRSANPLLKYSHRNDTAINSLSFTSSPGTGDQMLLSSDSRGVRIYSVDKGNGSFFTSFETKATLNDMVPFPDSGLIFAATDAQKVQVMLIPDLGPAPRFASFLDNLINDVEAEEQEGTPLYDNMNFITRDELEKYGGGQFIGSSALKPYMHGFFISRDLYKMIVSSQSNEGESFEEYMKRQKIAKKEAIDSNKITSQRKAPKRDLGDLEITENDSKRKAKKKIQMINDAYYE</sequence>
<dbReference type="SUPFAM" id="SSF50978">
    <property type="entry name" value="WD40 repeat-like"/>
    <property type="match status" value="1"/>
</dbReference>
<dbReference type="InterPro" id="IPR015943">
    <property type="entry name" value="WD40/YVTN_repeat-like_dom_sf"/>
</dbReference>
<dbReference type="PANTHER" id="PTHR14927:SF0">
    <property type="entry name" value="NUCLEOLAR PROTEIN 10"/>
    <property type="match status" value="1"/>
</dbReference>
<keyword evidence="5" id="KW-1185">Reference proteome</keyword>
<dbReference type="InterPro" id="IPR036322">
    <property type="entry name" value="WD40_repeat_dom_sf"/>
</dbReference>
<dbReference type="Proteomes" id="UP001470230">
    <property type="component" value="Unassembled WGS sequence"/>
</dbReference>
<dbReference type="InterPro" id="IPR056551">
    <property type="entry name" value="Beta-prop_NOL10_N"/>
</dbReference>
<organism evidence="4 5">
    <name type="scientific">Tritrichomonas musculus</name>
    <dbReference type="NCBI Taxonomy" id="1915356"/>
    <lineage>
        <taxon>Eukaryota</taxon>
        <taxon>Metamonada</taxon>
        <taxon>Parabasalia</taxon>
        <taxon>Tritrichomonadida</taxon>
        <taxon>Tritrichomonadidae</taxon>
        <taxon>Tritrichomonas</taxon>
    </lineage>
</organism>
<evidence type="ECO:0000256" key="1">
    <source>
        <dbReference type="SAM" id="MobiDB-lite"/>
    </source>
</evidence>
<dbReference type="Pfam" id="PF23097">
    <property type="entry name" value="NOL10_2nd"/>
    <property type="match status" value="1"/>
</dbReference>
<comment type="caution">
    <text evidence="4">The sequence shown here is derived from an EMBL/GenBank/DDBJ whole genome shotgun (WGS) entry which is preliminary data.</text>
</comment>
<name>A0ABR2IC65_9EUKA</name>
<feature type="region of interest" description="Disordered" evidence="1">
    <location>
        <begin position="437"/>
        <end position="470"/>
    </location>
</feature>
<evidence type="ECO:0000313" key="5">
    <source>
        <dbReference type="Proteomes" id="UP001470230"/>
    </source>
</evidence>
<evidence type="ECO:0000313" key="4">
    <source>
        <dbReference type="EMBL" id="KAK8860650.1"/>
    </source>
</evidence>
<dbReference type="Pfam" id="PF23098">
    <property type="entry name" value="Beta-prop_NOL10_N"/>
    <property type="match status" value="1"/>
</dbReference>
<reference evidence="4 5" key="1">
    <citation type="submission" date="2024-04" db="EMBL/GenBank/DDBJ databases">
        <title>Tritrichomonas musculus Genome.</title>
        <authorList>
            <person name="Alves-Ferreira E."/>
            <person name="Grigg M."/>
            <person name="Lorenzi H."/>
            <person name="Galac M."/>
        </authorList>
    </citation>
    <scope>NUCLEOTIDE SEQUENCE [LARGE SCALE GENOMIC DNA]</scope>
    <source>
        <strain evidence="4 5">EAF2021</strain>
    </source>
</reference>
<protein>
    <submittedName>
        <fullName evidence="4">Nucleolar protein 10</fullName>
    </submittedName>
</protein>
<evidence type="ECO:0000259" key="3">
    <source>
        <dbReference type="Pfam" id="PF23098"/>
    </source>
</evidence>
<gene>
    <name evidence="4" type="ORF">M9Y10_012315</name>
</gene>
<dbReference type="PANTHER" id="PTHR14927">
    <property type="entry name" value="NUCLEOLAR PROTEIN 10"/>
    <property type="match status" value="1"/>
</dbReference>
<accession>A0ABR2IC65</accession>
<feature type="domain" description="Nucleolar protein 10-like N-terminal" evidence="3">
    <location>
        <begin position="9"/>
        <end position="363"/>
    </location>
</feature>
<dbReference type="EMBL" id="JAPFFF010000018">
    <property type="protein sequence ID" value="KAK8860650.1"/>
    <property type="molecule type" value="Genomic_DNA"/>
</dbReference>
<evidence type="ECO:0000259" key="2">
    <source>
        <dbReference type="Pfam" id="PF23097"/>
    </source>
</evidence>
<dbReference type="InterPro" id="IPR040382">
    <property type="entry name" value="NOL10/Enp2"/>
</dbReference>
<proteinExistence type="predicted"/>
<dbReference type="Gene3D" id="2.130.10.10">
    <property type="entry name" value="YVTN repeat-like/Quinoprotein amine dehydrogenase"/>
    <property type="match status" value="1"/>
</dbReference>
<feature type="domain" description="Nucleolar protein 10-like second" evidence="2">
    <location>
        <begin position="369"/>
        <end position="411"/>
    </location>
</feature>
<dbReference type="InterPro" id="IPR056550">
    <property type="entry name" value="NOL10_2nd"/>
</dbReference>